<accession>A0A6G1F2R5</accession>
<dbReference type="EMBL" id="SPHZ02000001">
    <property type="protein sequence ID" value="KAF0931198.1"/>
    <property type="molecule type" value="Genomic_DNA"/>
</dbReference>
<keyword evidence="2" id="KW-1185">Reference proteome</keyword>
<protein>
    <submittedName>
        <fullName evidence="1">Uncharacterized protein</fullName>
    </submittedName>
</protein>
<dbReference type="AlphaFoldDB" id="A0A6G1F2R5"/>
<evidence type="ECO:0000313" key="2">
    <source>
        <dbReference type="Proteomes" id="UP000479710"/>
    </source>
</evidence>
<sequence length="115" mass="12704">MSGVSGSGGGGTAMAAPWSRVVAMQYPMLNDTNYGVWAVKMKIILRNLGVWAAVMGEAVAEEEKDNEALVAISQAIRYFFAVAGSYIFESHETFRHRCTRTLVEVEAGQRMRWVI</sequence>
<dbReference type="OrthoDB" id="1999191at2759"/>
<organism evidence="1 2">
    <name type="scientific">Oryza meyeriana var. granulata</name>
    <dbReference type="NCBI Taxonomy" id="110450"/>
    <lineage>
        <taxon>Eukaryota</taxon>
        <taxon>Viridiplantae</taxon>
        <taxon>Streptophyta</taxon>
        <taxon>Embryophyta</taxon>
        <taxon>Tracheophyta</taxon>
        <taxon>Spermatophyta</taxon>
        <taxon>Magnoliopsida</taxon>
        <taxon>Liliopsida</taxon>
        <taxon>Poales</taxon>
        <taxon>Poaceae</taxon>
        <taxon>BOP clade</taxon>
        <taxon>Oryzoideae</taxon>
        <taxon>Oryzeae</taxon>
        <taxon>Oryzinae</taxon>
        <taxon>Oryza</taxon>
        <taxon>Oryza meyeriana</taxon>
    </lineage>
</organism>
<gene>
    <name evidence="1" type="ORF">E2562_002547</name>
</gene>
<name>A0A6G1F2R5_9ORYZ</name>
<dbReference type="Proteomes" id="UP000479710">
    <property type="component" value="Unassembled WGS sequence"/>
</dbReference>
<comment type="caution">
    <text evidence="1">The sequence shown here is derived from an EMBL/GenBank/DDBJ whole genome shotgun (WGS) entry which is preliminary data.</text>
</comment>
<reference evidence="1 2" key="1">
    <citation type="submission" date="2019-11" db="EMBL/GenBank/DDBJ databases">
        <title>Whole genome sequence of Oryza granulata.</title>
        <authorList>
            <person name="Li W."/>
        </authorList>
    </citation>
    <scope>NUCLEOTIDE SEQUENCE [LARGE SCALE GENOMIC DNA]</scope>
    <source>
        <strain evidence="2">cv. Menghai</strain>
        <tissue evidence="1">Leaf</tissue>
    </source>
</reference>
<proteinExistence type="predicted"/>
<evidence type="ECO:0000313" key="1">
    <source>
        <dbReference type="EMBL" id="KAF0931198.1"/>
    </source>
</evidence>